<reference evidence="1 2" key="1">
    <citation type="journal article" date="2019" name="Sci. Rep.">
        <title>A high-quality genome of Eragrostis curvula grass provides insights into Poaceae evolution and supports new strategies to enhance forage quality.</title>
        <authorList>
            <person name="Carballo J."/>
            <person name="Santos B.A.C.M."/>
            <person name="Zappacosta D."/>
            <person name="Garbus I."/>
            <person name="Selva J.P."/>
            <person name="Gallo C.A."/>
            <person name="Diaz A."/>
            <person name="Albertini E."/>
            <person name="Caccamo M."/>
            <person name="Echenique V."/>
        </authorList>
    </citation>
    <scope>NUCLEOTIDE SEQUENCE [LARGE SCALE GENOMIC DNA]</scope>
    <source>
        <strain evidence="2">cv. Victoria</strain>
        <tissue evidence="1">Leaf</tissue>
    </source>
</reference>
<organism evidence="1 2">
    <name type="scientific">Eragrostis curvula</name>
    <name type="common">weeping love grass</name>
    <dbReference type="NCBI Taxonomy" id="38414"/>
    <lineage>
        <taxon>Eukaryota</taxon>
        <taxon>Viridiplantae</taxon>
        <taxon>Streptophyta</taxon>
        <taxon>Embryophyta</taxon>
        <taxon>Tracheophyta</taxon>
        <taxon>Spermatophyta</taxon>
        <taxon>Magnoliopsida</taxon>
        <taxon>Liliopsida</taxon>
        <taxon>Poales</taxon>
        <taxon>Poaceae</taxon>
        <taxon>PACMAD clade</taxon>
        <taxon>Chloridoideae</taxon>
        <taxon>Eragrostideae</taxon>
        <taxon>Eragrostidinae</taxon>
        <taxon>Eragrostis</taxon>
    </lineage>
</organism>
<proteinExistence type="predicted"/>
<dbReference type="AlphaFoldDB" id="A0A5J9SR02"/>
<protein>
    <submittedName>
        <fullName evidence="1">Uncharacterized protein</fullName>
    </submittedName>
</protein>
<comment type="caution">
    <text evidence="1">The sequence shown here is derived from an EMBL/GenBank/DDBJ whole genome shotgun (WGS) entry which is preliminary data.</text>
</comment>
<feature type="non-terminal residue" evidence="1">
    <location>
        <position position="1"/>
    </location>
</feature>
<accession>A0A5J9SR02</accession>
<evidence type="ECO:0000313" key="1">
    <source>
        <dbReference type="EMBL" id="TVU01357.1"/>
    </source>
</evidence>
<dbReference type="EMBL" id="RWGY01000455">
    <property type="protein sequence ID" value="TVU01357.1"/>
    <property type="molecule type" value="Genomic_DNA"/>
</dbReference>
<dbReference type="Proteomes" id="UP000324897">
    <property type="component" value="Unassembled WGS sequence"/>
</dbReference>
<keyword evidence="2" id="KW-1185">Reference proteome</keyword>
<dbReference type="Gramene" id="TVU01357">
    <property type="protein sequence ID" value="TVU01357"/>
    <property type="gene ID" value="EJB05_53200"/>
</dbReference>
<gene>
    <name evidence="1" type="ORF">EJB05_53200</name>
</gene>
<evidence type="ECO:0000313" key="2">
    <source>
        <dbReference type="Proteomes" id="UP000324897"/>
    </source>
</evidence>
<sequence>MSFAYLSFEGTKNPAEIKLSFVDQKEEDEILSLSSFPALGEGYPSVDRMTFLLAGLEETQVAEWHYLGGERKPELARAPRRN</sequence>
<name>A0A5J9SR02_9POAL</name>